<gene>
    <name evidence="1" type="ORF">LMANV2_30017</name>
</gene>
<organism evidence="1 2">
    <name type="scientific">Leptospira interrogans serovar Manilae</name>
    <dbReference type="NCBI Taxonomy" id="214675"/>
    <lineage>
        <taxon>Bacteria</taxon>
        <taxon>Pseudomonadati</taxon>
        <taxon>Spirochaetota</taxon>
        <taxon>Spirochaetia</taxon>
        <taxon>Leptospirales</taxon>
        <taxon>Leptospiraceae</taxon>
        <taxon>Leptospira</taxon>
    </lineage>
</organism>
<accession>A0AAQ1SNK3</accession>
<dbReference type="AlphaFoldDB" id="A0AAQ1SNK3"/>
<protein>
    <submittedName>
        <fullName evidence="1">Uncharacterized protein</fullName>
    </submittedName>
</protein>
<evidence type="ECO:0000313" key="1">
    <source>
        <dbReference type="EMBL" id="SOR61446.1"/>
    </source>
</evidence>
<dbReference type="Proteomes" id="UP000234460">
    <property type="component" value="Chromosome LMANV2"/>
</dbReference>
<name>A0AAQ1SNK3_LEPIR</name>
<sequence>MQFFDLGISLKKKIIKDFDGIVKQKDFILNLFDFIILS</sequence>
<comment type="caution">
    <text evidence="1">The sequence shown here is derived from an EMBL/GenBank/DDBJ whole genome shotgun (WGS) entry which is preliminary data.</text>
</comment>
<reference evidence="1 2" key="1">
    <citation type="submission" date="2017-11" db="EMBL/GenBank/DDBJ databases">
        <authorList>
            <person name="Lechat P."/>
        </authorList>
    </citation>
    <scope>NUCLEOTIDE SEQUENCE [LARGE SCALE GENOMIC DNA]</scope>
    <source>
        <strain evidence="1">L495</strain>
    </source>
</reference>
<evidence type="ECO:0000313" key="2">
    <source>
        <dbReference type="Proteomes" id="UP000234460"/>
    </source>
</evidence>
<dbReference type="EMBL" id="OEJX01000023">
    <property type="protein sequence ID" value="SOR61446.1"/>
    <property type="molecule type" value="Genomic_DNA"/>
</dbReference>
<proteinExistence type="predicted"/>